<keyword evidence="1" id="KW-1133">Transmembrane helix</keyword>
<name>A0A5P1EB42_ASPOF</name>
<accession>A0A5P1EB42</accession>
<dbReference type="AlphaFoldDB" id="A0A5P1EB42"/>
<organism evidence="2 3">
    <name type="scientific">Asparagus officinalis</name>
    <name type="common">Garden asparagus</name>
    <dbReference type="NCBI Taxonomy" id="4686"/>
    <lineage>
        <taxon>Eukaryota</taxon>
        <taxon>Viridiplantae</taxon>
        <taxon>Streptophyta</taxon>
        <taxon>Embryophyta</taxon>
        <taxon>Tracheophyta</taxon>
        <taxon>Spermatophyta</taxon>
        <taxon>Magnoliopsida</taxon>
        <taxon>Liliopsida</taxon>
        <taxon>Asparagales</taxon>
        <taxon>Asparagaceae</taxon>
        <taxon>Asparagoideae</taxon>
        <taxon>Asparagus</taxon>
    </lineage>
</organism>
<proteinExistence type="predicted"/>
<gene>
    <name evidence="2" type="ORF">A4U43_C07F11470</name>
</gene>
<evidence type="ECO:0000313" key="3">
    <source>
        <dbReference type="Proteomes" id="UP000243459"/>
    </source>
</evidence>
<dbReference type="Proteomes" id="UP000243459">
    <property type="component" value="Chromosome 7"/>
</dbReference>
<sequence>MALEIYWYDSICFAIIVFAITSSLWVVLKKEGSRRAGDWTKYDYWDLLVVVAQGSEPRLIALSRTGHVGSDQPWMSCWRCVNPEWLLVLRMFAFIVLVGILSWDISAYDSTIMVYYTEYVAATFVVFEDVILQESLVKFVSILDAKLHQLDAYFDHQQHSILLITSVFSEPHSSGAK</sequence>
<keyword evidence="1" id="KW-0812">Transmembrane</keyword>
<protein>
    <submittedName>
        <fullName evidence="2">Uncharacterized protein</fullName>
    </submittedName>
</protein>
<evidence type="ECO:0000256" key="1">
    <source>
        <dbReference type="SAM" id="Phobius"/>
    </source>
</evidence>
<dbReference type="Gramene" id="ONK63105">
    <property type="protein sequence ID" value="ONK63105"/>
    <property type="gene ID" value="A4U43_C07F11470"/>
</dbReference>
<keyword evidence="1" id="KW-0472">Membrane</keyword>
<feature type="transmembrane region" description="Helical" evidence="1">
    <location>
        <begin position="85"/>
        <end position="103"/>
    </location>
</feature>
<dbReference type="EMBL" id="CM007387">
    <property type="protein sequence ID" value="ONK63105.1"/>
    <property type="molecule type" value="Genomic_DNA"/>
</dbReference>
<reference evidence="3" key="1">
    <citation type="journal article" date="2017" name="Nat. Commun.">
        <title>The asparagus genome sheds light on the origin and evolution of a young Y chromosome.</title>
        <authorList>
            <person name="Harkess A."/>
            <person name="Zhou J."/>
            <person name="Xu C."/>
            <person name="Bowers J.E."/>
            <person name="Van der Hulst R."/>
            <person name="Ayyampalayam S."/>
            <person name="Mercati F."/>
            <person name="Riccardi P."/>
            <person name="McKain M.R."/>
            <person name="Kakrana A."/>
            <person name="Tang H."/>
            <person name="Ray J."/>
            <person name="Groenendijk J."/>
            <person name="Arikit S."/>
            <person name="Mathioni S.M."/>
            <person name="Nakano M."/>
            <person name="Shan H."/>
            <person name="Telgmann-Rauber A."/>
            <person name="Kanno A."/>
            <person name="Yue Z."/>
            <person name="Chen H."/>
            <person name="Li W."/>
            <person name="Chen Y."/>
            <person name="Xu X."/>
            <person name="Zhang Y."/>
            <person name="Luo S."/>
            <person name="Chen H."/>
            <person name="Gao J."/>
            <person name="Mao Z."/>
            <person name="Pires J.C."/>
            <person name="Luo M."/>
            <person name="Kudrna D."/>
            <person name="Wing R.A."/>
            <person name="Meyers B.C."/>
            <person name="Yi K."/>
            <person name="Kong H."/>
            <person name="Lavrijsen P."/>
            <person name="Sunseri F."/>
            <person name="Falavigna A."/>
            <person name="Ye Y."/>
            <person name="Leebens-Mack J.H."/>
            <person name="Chen G."/>
        </authorList>
    </citation>
    <scope>NUCLEOTIDE SEQUENCE [LARGE SCALE GENOMIC DNA]</scope>
    <source>
        <strain evidence="3">cv. DH0086</strain>
    </source>
</reference>
<dbReference type="OMA" id="MALEIYW"/>
<feature type="transmembrane region" description="Helical" evidence="1">
    <location>
        <begin position="6"/>
        <end position="28"/>
    </location>
</feature>
<evidence type="ECO:0000313" key="2">
    <source>
        <dbReference type="EMBL" id="ONK63105.1"/>
    </source>
</evidence>
<keyword evidence="3" id="KW-1185">Reference proteome</keyword>